<feature type="compositionally biased region" description="Low complexity" evidence="2">
    <location>
        <begin position="126"/>
        <end position="147"/>
    </location>
</feature>
<dbReference type="Gene3D" id="1.10.150.750">
    <property type="match status" value="1"/>
</dbReference>
<name>A0ABR3JXS2_9AGAR</name>
<dbReference type="InterPro" id="IPR023214">
    <property type="entry name" value="HAD_sf"/>
</dbReference>
<evidence type="ECO:0000313" key="3">
    <source>
        <dbReference type="EMBL" id="KAL0960098.1"/>
    </source>
</evidence>
<evidence type="ECO:0000313" key="4">
    <source>
        <dbReference type="Proteomes" id="UP001556367"/>
    </source>
</evidence>
<feature type="region of interest" description="Disordered" evidence="2">
    <location>
        <begin position="115"/>
        <end position="153"/>
    </location>
</feature>
<dbReference type="PANTHER" id="PTHR43316:SF9">
    <property type="entry name" value="ACID DEHALOGENASE, PUTATIVE (AFU_ORTHOLOGUE AFUA_6G14460)-RELATED"/>
    <property type="match status" value="1"/>
</dbReference>
<feature type="region of interest" description="Disordered" evidence="2">
    <location>
        <begin position="1"/>
        <end position="26"/>
    </location>
</feature>
<dbReference type="Proteomes" id="UP001556367">
    <property type="component" value="Unassembled WGS sequence"/>
</dbReference>
<dbReference type="EMBL" id="JASNQZ010000002">
    <property type="protein sequence ID" value="KAL0960098.1"/>
    <property type="molecule type" value="Genomic_DNA"/>
</dbReference>
<keyword evidence="4" id="KW-1185">Reference proteome</keyword>
<organism evidence="3 4">
    <name type="scientific">Hohenbuehelia grisea</name>
    <dbReference type="NCBI Taxonomy" id="104357"/>
    <lineage>
        <taxon>Eukaryota</taxon>
        <taxon>Fungi</taxon>
        <taxon>Dikarya</taxon>
        <taxon>Basidiomycota</taxon>
        <taxon>Agaricomycotina</taxon>
        <taxon>Agaricomycetes</taxon>
        <taxon>Agaricomycetidae</taxon>
        <taxon>Agaricales</taxon>
        <taxon>Pleurotineae</taxon>
        <taxon>Pleurotaceae</taxon>
        <taxon>Hohenbuehelia</taxon>
    </lineage>
</organism>
<evidence type="ECO:0000256" key="2">
    <source>
        <dbReference type="SAM" id="MobiDB-lite"/>
    </source>
</evidence>
<accession>A0ABR3JXS2</accession>
<feature type="compositionally biased region" description="Polar residues" evidence="2">
    <location>
        <begin position="15"/>
        <end position="26"/>
    </location>
</feature>
<dbReference type="Gene3D" id="3.40.50.1000">
    <property type="entry name" value="HAD superfamily/HAD-like"/>
    <property type="match status" value="1"/>
</dbReference>
<dbReference type="SUPFAM" id="SSF56784">
    <property type="entry name" value="HAD-like"/>
    <property type="match status" value="1"/>
</dbReference>
<dbReference type="InterPro" id="IPR036412">
    <property type="entry name" value="HAD-like_sf"/>
</dbReference>
<keyword evidence="1" id="KW-0378">Hydrolase</keyword>
<evidence type="ECO:0000256" key="1">
    <source>
        <dbReference type="ARBA" id="ARBA00022801"/>
    </source>
</evidence>
<sequence length="364" mass="39411">MTSSPGFLSSHRKYASSSQRTMTTPSPSLTSFKTIVFDVYGTLVDWETPIYEGLLPIIKKYPTSASWTRKQVLEAYDSVEADIEAQHPDWLYTDVLAKVHEEMDTRLRAGTLHARAPQAESSAGVPSAPTADAASTSAGSSQSADATSETDNPHTAFAQSIRRWPIFPDTIAALRVLAKHYKLVVLSNVDHESFAHTHARLAEDTDSISSYVFQPEAGITSTSDALDPKRFFHPRQNASTKSPFTLVLTAQDTGAYKPAPQGLQTVLHCVASDPAFQGDAQSVGVEVAKGEVLVVAQSLFHDIYPAHRLGLSGAWIDRQAACMGMNVGETAAQRSELGRGKWTWRFETLGGLAAEVEKAFAGQA</sequence>
<dbReference type="PANTHER" id="PTHR43316">
    <property type="entry name" value="HYDROLASE, HALOACID DELAHOGENASE-RELATED"/>
    <property type="match status" value="1"/>
</dbReference>
<dbReference type="InterPro" id="IPR051540">
    <property type="entry name" value="S-2-haloacid_dehalogenase"/>
</dbReference>
<proteinExistence type="predicted"/>
<protein>
    <submittedName>
        <fullName evidence="3">Uncharacterized protein</fullName>
    </submittedName>
</protein>
<gene>
    <name evidence="3" type="ORF">HGRIS_011742</name>
</gene>
<reference evidence="4" key="1">
    <citation type="submission" date="2024-06" db="EMBL/GenBank/DDBJ databases">
        <title>Multi-omics analyses provide insights into the biosynthesis of the anticancer antibiotic pleurotin in Hohenbuehelia grisea.</title>
        <authorList>
            <person name="Weaver J.A."/>
            <person name="Alberti F."/>
        </authorList>
    </citation>
    <scope>NUCLEOTIDE SEQUENCE [LARGE SCALE GENOMIC DNA]</scope>
    <source>
        <strain evidence="4">T-177</strain>
    </source>
</reference>
<comment type="caution">
    <text evidence="3">The sequence shown here is derived from an EMBL/GenBank/DDBJ whole genome shotgun (WGS) entry which is preliminary data.</text>
</comment>